<gene>
    <name evidence="2" type="ORF">ORPV_868</name>
</gene>
<proteinExistence type="predicted"/>
<name>A0A2I2L5E8_9VIRU</name>
<dbReference type="EMBL" id="LT906555">
    <property type="protein sequence ID" value="SNW62772.1"/>
    <property type="molecule type" value="Genomic_DNA"/>
</dbReference>
<dbReference type="RefSeq" id="YP_009449074.1">
    <property type="nucleotide sequence ID" value="NC_036594.1"/>
</dbReference>
<feature type="transmembrane region" description="Helical" evidence="1">
    <location>
        <begin position="26"/>
        <end position="47"/>
    </location>
</feature>
<keyword evidence="1" id="KW-1133">Transmembrane helix</keyword>
<dbReference type="GeneID" id="35382703"/>
<accession>A0A2I2L5E8</accession>
<sequence>MMKLKKFFEDDVVRLKNFRDDEFMKLFIYDFMSIMYIIYYVCIIYAYRTENRQNFKL</sequence>
<keyword evidence="1 2" id="KW-0812">Transmembrane</keyword>
<keyword evidence="1" id="KW-0472">Membrane</keyword>
<evidence type="ECO:0000313" key="3">
    <source>
        <dbReference type="Proteomes" id="UP000236316"/>
    </source>
</evidence>
<evidence type="ECO:0000313" key="2">
    <source>
        <dbReference type="EMBL" id="SNW62772.1"/>
    </source>
</evidence>
<protein>
    <submittedName>
        <fullName evidence="2">Transmembrane domain-containing protein</fullName>
    </submittedName>
</protein>
<evidence type="ECO:0000256" key="1">
    <source>
        <dbReference type="SAM" id="Phobius"/>
    </source>
</evidence>
<dbReference type="Proteomes" id="UP000236316">
    <property type="component" value="Segment"/>
</dbReference>
<reference evidence="2" key="1">
    <citation type="submission" date="2017-08" db="EMBL/GenBank/DDBJ databases">
        <authorList>
            <consortium name="Urmite Genomes"/>
        </authorList>
    </citation>
    <scope>NUCLEOTIDE SEQUENCE [LARGE SCALE GENOMIC DNA]</scope>
    <source>
        <strain evidence="2">IHUMI-LCC2</strain>
    </source>
</reference>
<organism evidence="2">
    <name type="scientific">Orpheovirus IHUMI-LCC2</name>
    <dbReference type="NCBI Taxonomy" id="2023057"/>
    <lineage>
        <taxon>Viruses</taxon>
        <taxon>Varidnaviria</taxon>
        <taxon>Bamfordvirae</taxon>
        <taxon>Nucleocytoviricota</taxon>
        <taxon>Megaviricetes</taxon>
        <taxon>Pimascovirales</taxon>
        <taxon>Ocovirineae</taxon>
        <taxon>Orpheoviridae</taxon>
        <taxon>Alphaorpheovirus</taxon>
        <taxon>Alphaorpheovirus massiliense</taxon>
    </lineage>
</organism>
<keyword evidence="3" id="KW-1185">Reference proteome</keyword>
<dbReference type="KEGG" id="vg:35382703"/>